<dbReference type="InterPro" id="IPR036388">
    <property type="entry name" value="WH-like_DNA-bd_sf"/>
</dbReference>
<dbReference type="RefSeq" id="WP_128629625.1">
    <property type="nucleotide sequence ID" value="NZ_RRCN01000001.1"/>
</dbReference>
<dbReference type="AlphaFoldDB" id="A0A3P3TVH8"/>
<keyword evidence="1" id="KW-0677">Repeat</keyword>
<dbReference type="Proteomes" id="UP000267017">
    <property type="component" value="Unassembled WGS sequence"/>
</dbReference>
<dbReference type="InterPro" id="IPR002178">
    <property type="entry name" value="PTS_EIIA_type-2_dom"/>
</dbReference>
<dbReference type="InterPro" id="IPR013196">
    <property type="entry name" value="HTH_11"/>
</dbReference>
<dbReference type="Gene3D" id="3.40.930.10">
    <property type="entry name" value="Mannitol-specific EII, Chain A"/>
    <property type="match status" value="1"/>
</dbReference>
<dbReference type="Pfam" id="PF00359">
    <property type="entry name" value="PTS_EIIA_2"/>
    <property type="match status" value="1"/>
</dbReference>
<reference evidence="7 8" key="1">
    <citation type="submission" date="2018-11" db="EMBL/GenBank/DDBJ databases">
        <title>Genome sequencing of Paenibacillus sp. KCOM 3021 (= ChDC PVNT-B20).</title>
        <authorList>
            <person name="Kook J.-K."/>
            <person name="Park S.-N."/>
            <person name="Lim Y.K."/>
        </authorList>
    </citation>
    <scope>NUCLEOTIDE SEQUENCE [LARGE SCALE GENOMIC DNA]</scope>
    <source>
        <strain evidence="7 8">KCOM 3021</strain>
    </source>
</reference>
<dbReference type="InterPro" id="IPR011608">
    <property type="entry name" value="PRD"/>
</dbReference>
<name>A0A3P3TVH8_9BACL</name>
<evidence type="ECO:0000256" key="2">
    <source>
        <dbReference type="ARBA" id="ARBA00023015"/>
    </source>
</evidence>
<protein>
    <submittedName>
        <fullName evidence="7">Transcription antiterminator</fullName>
    </submittedName>
</protein>
<dbReference type="SUPFAM" id="SSF55804">
    <property type="entry name" value="Phoshotransferase/anion transport protein"/>
    <property type="match status" value="1"/>
</dbReference>
<accession>A0A3P3TVH8</accession>
<dbReference type="InterPro" id="IPR016152">
    <property type="entry name" value="PTrfase/Anion_transptr"/>
</dbReference>
<keyword evidence="3" id="KW-0010">Activator</keyword>
<evidence type="ECO:0000313" key="8">
    <source>
        <dbReference type="Proteomes" id="UP000267017"/>
    </source>
</evidence>
<dbReference type="EMBL" id="RRCN01000001">
    <property type="protein sequence ID" value="RRJ61696.1"/>
    <property type="molecule type" value="Genomic_DNA"/>
</dbReference>
<dbReference type="PANTHER" id="PTHR30185:SF12">
    <property type="entry name" value="TRANSCRIPTIONAL REGULATOR MANR"/>
    <property type="match status" value="1"/>
</dbReference>
<dbReference type="PANTHER" id="PTHR30185">
    <property type="entry name" value="CRYPTIC BETA-GLUCOSIDE BGL OPERON ANTITERMINATOR"/>
    <property type="match status" value="1"/>
</dbReference>
<feature type="domain" description="PRD" evidence="6">
    <location>
        <begin position="172"/>
        <end position="278"/>
    </location>
</feature>
<evidence type="ECO:0000256" key="3">
    <source>
        <dbReference type="ARBA" id="ARBA00023159"/>
    </source>
</evidence>
<evidence type="ECO:0000256" key="4">
    <source>
        <dbReference type="ARBA" id="ARBA00023163"/>
    </source>
</evidence>
<organism evidence="7 8">
    <name type="scientific">Paenibacillus oralis</name>
    <dbReference type="NCBI Taxonomy" id="2490856"/>
    <lineage>
        <taxon>Bacteria</taxon>
        <taxon>Bacillati</taxon>
        <taxon>Bacillota</taxon>
        <taxon>Bacilli</taxon>
        <taxon>Bacillales</taxon>
        <taxon>Paenibacillaceae</taxon>
        <taxon>Paenibacillus</taxon>
    </lineage>
</organism>
<keyword evidence="2" id="KW-0805">Transcription regulation</keyword>
<dbReference type="Pfam" id="PF08279">
    <property type="entry name" value="HTH_11"/>
    <property type="match status" value="1"/>
</dbReference>
<proteinExistence type="predicted"/>
<keyword evidence="4" id="KW-0804">Transcription</keyword>
<dbReference type="GO" id="GO:0006355">
    <property type="term" value="P:regulation of DNA-templated transcription"/>
    <property type="evidence" value="ECO:0007669"/>
    <property type="project" value="InterPro"/>
</dbReference>
<dbReference type="SUPFAM" id="SSF63520">
    <property type="entry name" value="PTS-regulatory domain, PRD"/>
    <property type="match status" value="2"/>
</dbReference>
<evidence type="ECO:0000259" key="6">
    <source>
        <dbReference type="PROSITE" id="PS51372"/>
    </source>
</evidence>
<evidence type="ECO:0000259" key="5">
    <source>
        <dbReference type="PROSITE" id="PS51094"/>
    </source>
</evidence>
<dbReference type="Gene3D" id="1.10.10.10">
    <property type="entry name" value="Winged helix-like DNA-binding domain superfamily/Winged helix DNA-binding domain"/>
    <property type="match status" value="2"/>
</dbReference>
<sequence length="633" mass="73420">MKDIQKQLITYLLKQNKPVSASEVAHQLKISVRTVKTYIKNTNLLSDREVILSSNKGYLIDKTEARNLLLEQSSIPQFYSERAIYIIKKILVEHQEPDIFDLCNQLYISYSTLKNDLGKMNTTFKKFNLRFATQHDRIHIIGAEKDKRSLLSSVIFEETSSKIVDIKTLGELFNADYVAKISKIIRSFFLDGDYFINDFAFMNLVLHFAILIDRVTKGNYLDSSITGTDYFADETEDAELITRVSSTIEQEFNIRLSVNERSAIYTLFKTNVNYRVKNDYRKLASVVGEGIMLTTNRIIMEIAELYSIDLNNDNFIVPFVLHIKSLITRASLNKANKNPLLDNIKKDCPFIYDMAIFISLRLSEIYKIQISEDEIAFIAIHIGTEIDRQKANTDKLKCILLCPTYLEIEKKIYNYLSITFSENITIDRIVTTYDQIPDYPFDLLITVMDNPQNTLYPYLCISPLQLEHQTREIYNKIHEIQDRKKRRLVFDNFENYFSPSLFYIEEDITREEVIDKLCGEMERLGVVTSHFKRTVFERELASSTSFGNTAIPHSVHMNALQTSIGVVISRKGIVWGSNTVNFVLLIAINKLDKQRFLSIYNAILSLFDNEEFIEMLKKAATFQEFENLVFSYL</sequence>
<dbReference type="Pfam" id="PF00874">
    <property type="entry name" value="PRD"/>
    <property type="match status" value="2"/>
</dbReference>
<dbReference type="InterPro" id="IPR036634">
    <property type="entry name" value="PRD_sf"/>
</dbReference>
<feature type="domain" description="PTS EIIA type-2" evidence="5">
    <location>
        <begin position="494"/>
        <end position="633"/>
    </location>
</feature>
<dbReference type="OrthoDB" id="3710983at2"/>
<keyword evidence="8" id="KW-1185">Reference proteome</keyword>
<evidence type="ECO:0000256" key="1">
    <source>
        <dbReference type="ARBA" id="ARBA00022737"/>
    </source>
</evidence>
<dbReference type="InterPro" id="IPR007737">
    <property type="entry name" value="Mga_HTH"/>
</dbReference>
<feature type="domain" description="PRD" evidence="6">
    <location>
        <begin position="286"/>
        <end position="392"/>
    </location>
</feature>
<dbReference type="Gene3D" id="1.10.1790.10">
    <property type="entry name" value="PRD domain"/>
    <property type="match status" value="2"/>
</dbReference>
<gene>
    <name evidence="7" type="ORF">EHV15_00935</name>
</gene>
<comment type="caution">
    <text evidence="7">The sequence shown here is derived from an EMBL/GenBank/DDBJ whole genome shotgun (WGS) entry which is preliminary data.</text>
</comment>
<evidence type="ECO:0000313" key="7">
    <source>
        <dbReference type="EMBL" id="RRJ61696.1"/>
    </source>
</evidence>
<dbReference type="PROSITE" id="PS51372">
    <property type="entry name" value="PRD_2"/>
    <property type="match status" value="2"/>
</dbReference>
<dbReference type="Pfam" id="PF05043">
    <property type="entry name" value="Mga"/>
    <property type="match status" value="1"/>
</dbReference>
<dbReference type="PROSITE" id="PS51094">
    <property type="entry name" value="PTS_EIIA_TYPE_2"/>
    <property type="match status" value="1"/>
</dbReference>
<dbReference type="InterPro" id="IPR050661">
    <property type="entry name" value="BglG_antiterminators"/>
</dbReference>